<proteinExistence type="predicted"/>
<sequence>MLLHRCHIEARRHHWNRNLPTPSCAKLQNLAFQ</sequence>
<name>A0A2P2P7L4_RHIMU</name>
<dbReference type="AlphaFoldDB" id="A0A2P2P7L4"/>
<dbReference type="EMBL" id="GGEC01070205">
    <property type="protein sequence ID" value="MBX50689.1"/>
    <property type="molecule type" value="Transcribed_RNA"/>
</dbReference>
<organism evidence="1">
    <name type="scientific">Rhizophora mucronata</name>
    <name type="common">Asiatic mangrove</name>
    <dbReference type="NCBI Taxonomy" id="61149"/>
    <lineage>
        <taxon>Eukaryota</taxon>
        <taxon>Viridiplantae</taxon>
        <taxon>Streptophyta</taxon>
        <taxon>Embryophyta</taxon>
        <taxon>Tracheophyta</taxon>
        <taxon>Spermatophyta</taxon>
        <taxon>Magnoliopsida</taxon>
        <taxon>eudicotyledons</taxon>
        <taxon>Gunneridae</taxon>
        <taxon>Pentapetalae</taxon>
        <taxon>rosids</taxon>
        <taxon>fabids</taxon>
        <taxon>Malpighiales</taxon>
        <taxon>Rhizophoraceae</taxon>
        <taxon>Rhizophora</taxon>
    </lineage>
</organism>
<accession>A0A2P2P7L4</accession>
<reference evidence="1" key="1">
    <citation type="submission" date="2018-02" db="EMBL/GenBank/DDBJ databases">
        <title>Rhizophora mucronata_Transcriptome.</title>
        <authorList>
            <person name="Meera S.P."/>
            <person name="Sreeshan A."/>
            <person name="Augustine A."/>
        </authorList>
    </citation>
    <scope>NUCLEOTIDE SEQUENCE</scope>
    <source>
        <tissue evidence="1">Leaf</tissue>
    </source>
</reference>
<evidence type="ECO:0000313" key="1">
    <source>
        <dbReference type="EMBL" id="MBX50689.1"/>
    </source>
</evidence>
<protein>
    <submittedName>
        <fullName evidence="1">Uncharacterized protein</fullName>
    </submittedName>
</protein>